<feature type="coiled-coil region" evidence="1">
    <location>
        <begin position="65"/>
        <end position="130"/>
    </location>
</feature>
<proteinExistence type="predicted"/>
<name>A0AAV9Y2R6_9CRYT</name>
<gene>
    <name evidence="2" type="ORF">RS030_243588</name>
</gene>
<evidence type="ECO:0000313" key="2">
    <source>
        <dbReference type="EMBL" id="KAK6588991.1"/>
    </source>
</evidence>
<keyword evidence="1" id="KW-0175">Coiled coil</keyword>
<organism evidence="2 3">
    <name type="scientific">Cryptosporidium xiaoi</name>
    <dbReference type="NCBI Taxonomy" id="659607"/>
    <lineage>
        <taxon>Eukaryota</taxon>
        <taxon>Sar</taxon>
        <taxon>Alveolata</taxon>
        <taxon>Apicomplexa</taxon>
        <taxon>Conoidasida</taxon>
        <taxon>Coccidia</taxon>
        <taxon>Eucoccidiorida</taxon>
        <taxon>Eimeriorina</taxon>
        <taxon>Cryptosporidiidae</taxon>
        <taxon>Cryptosporidium</taxon>
    </lineage>
</organism>
<evidence type="ECO:0000256" key="1">
    <source>
        <dbReference type="SAM" id="Coils"/>
    </source>
</evidence>
<keyword evidence="3" id="KW-1185">Reference proteome</keyword>
<sequence>MATVSEAVRNSWMHIFSFDSAIPRSKQKETISEVLKDINRIKDEMQTLHLRFSDIENGKLDLLSIENVESQFEKMKQQLQLHTLLISELRKYHSEIDDLKHKEEYRLQEERELKNELRKLKNEFQILTETVNNRNILHSTNLPGIISKIDSLQIDFETLSSRVTKNEKLKSEMENIKRDVNGLSTIKKNIDDQNYIIKQMKEDISLIQSVVHEDIPQLKSEIQRKMNKTIQATNELKETVSELKDQFRTINDERRQDHNVISQLATQAEQLRIQIQTVKISQKDQSSNKLRQEELVNQCVKNIAKLAESVNNLQEKISNHLIGLSVSKSNNGFSVTGSKNNSHIKTPILVNKSTPKGNYYEVASNNENYKRLANKGKNSPRNQKSITNYFSLPDTPSTQAPMMSTNSERLGSFFSSRELCGIISTSSHSSSNFTESCHIYSLNNSRQTTNNTCDQDNQNVILSTNIDDERIVSRTISEEDEVSNSDNSKKLNSTFLEIKSSVNSSEETNCTTSDGNYLVSNKKDTSNMLLSLSEVNDGKLPSINSSPRKTEDKLVSSSNSIVANNNGNFIRHQEFLTGY</sequence>
<evidence type="ECO:0000313" key="3">
    <source>
        <dbReference type="Proteomes" id="UP001311799"/>
    </source>
</evidence>
<reference evidence="2 3" key="1">
    <citation type="submission" date="2023-10" db="EMBL/GenBank/DDBJ databases">
        <title>Comparative genomics analysis reveals potential genetic determinants of host preference in Cryptosporidium xiaoi.</title>
        <authorList>
            <person name="Xiao L."/>
            <person name="Li J."/>
        </authorList>
    </citation>
    <scope>NUCLEOTIDE SEQUENCE [LARGE SCALE GENOMIC DNA]</scope>
    <source>
        <strain evidence="2 3">52996</strain>
    </source>
</reference>
<comment type="caution">
    <text evidence="2">The sequence shown here is derived from an EMBL/GenBank/DDBJ whole genome shotgun (WGS) entry which is preliminary data.</text>
</comment>
<protein>
    <submittedName>
        <fullName evidence="2">Uncharacterized protein</fullName>
    </submittedName>
</protein>
<dbReference type="AlphaFoldDB" id="A0AAV9Y2R6"/>
<dbReference type="Proteomes" id="UP001311799">
    <property type="component" value="Unassembled WGS sequence"/>
</dbReference>
<accession>A0AAV9Y2R6</accession>
<dbReference type="EMBL" id="JAWDEY010000016">
    <property type="protein sequence ID" value="KAK6588991.1"/>
    <property type="molecule type" value="Genomic_DNA"/>
</dbReference>
<feature type="coiled-coil region" evidence="1">
    <location>
        <begin position="226"/>
        <end position="253"/>
    </location>
</feature>